<dbReference type="EMBL" id="CP019948">
    <property type="protein sequence ID" value="ARN80520.1"/>
    <property type="molecule type" value="Genomic_DNA"/>
</dbReference>
<dbReference type="Gene3D" id="3.30.450.20">
    <property type="entry name" value="PAS domain"/>
    <property type="match status" value="1"/>
</dbReference>
<sequence length="364" mass="39113">MTSPLHILYIDDDPGVTLLVQRHLEQSGFLVEVANDGGSGVARVAQGGLDAVALDHFMPLQNGLATLAAIRALPDPPPVVYVTGTDDGRVAVAALKAGAADYVFKDIGGEFMTLLATSLEQAVAKLRLQKAKKEMEAEIRIARDRFQALAAEREILLREVNHRVGNSLQLISSLLGIQEAGSATEEAKTALRQARQRVLAIAQLHRQLYASNEVASVSLNDYLATVVDDLRRSSSDRITIALRLPEETIDVIPDHALAIGIALTELVLNALKHAYPLGDGEIRIELRSERSRSISLIVEDDGLGRDMFGGIAKPGLGQTIVSAMASKLDAEWGYDSEYPGTRATLRIKRSPMAKEAGPQSASAA</sequence>
<dbReference type="GO" id="GO:0005524">
    <property type="term" value="F:ATP binding"/>
    <property type="evidence" value="ECO:0007669"/>
    <property type="project" value="UniProtKB-KW"/>
</dbReference>
<evidence type="ECO:0000256" key="1">
    <source>
        <dbReference type="ARBA" id="ARBA00000085"/>
    </source>
</evidence>
<dbReference type="InterPro" id="IPR003594">
    <property type="entry name" value="HATPase_dom"/>
</dbReference>
<keyword evidence="3 8" id="KW-0597">Phosphoprotein</keyword>
<dbReference type="GO" id="GO:0000160">
    <property type="term" value="P:phosphorelay signal transduction system"/>
    <property type="evidence" value="ECO:0007669"/>
    <property type="project" value="InterPro"/>
</dbReference>
<dbReference type="SMART" id="SM00448">
    <property type="entry name" value="REC"/>
    <property type="match status" value="1"/>
</dbReference>
<dbReference type="PANTHER" id="PTHR41523">
    <property type="entry name" value="TWO-COMPONENT SYSTEM SENSOR PROTEIN"/>
    <property type="match status" value="1"/>
</dbReference>
<dbReference type="Pfam" id="PF07568">
    <property type="entry name" value="HisKA_2"/>
    <property type="match status" value="1"/>
</dbReference>
<dbReference type="InterPro" id="IPR011495">
    <property type="entry name" value="Sig_transdc_His_kin_sub2_dim/P"/>
</dbReference>
<dbReference type="InterPro" id="IPR036890">
    <property type="entry name" value="HATPase_C_sf"/>
</dbReference>
<dbReference type="RefSeq" id="WP_085770588.1">
    <property type="nucleotide sequence ID" value="NZ_AP027149.1"/>
</dbReference>
<organism evidence="11 12">
    <name type="scientific">Methylocystis bryophila</name>
    <dbReference type="NCBI Taxonomy" id="655015"/>
    <lineage>
        <taxon>Bacteria</taxon>
        <taxon>Pseudomonadati</taxon>
        <taxon>Pseudomonadota</taxon>
        <taxon>Alphaproteobacteria</taxon>
        <taxon>Hyphomicrobiales</taxon>
        <taxon>Methylocystaceae</taxon>
        <taxon>Methylocystis</taxon>
    </lineage>
</organism>
<evidence type="ECO:0000259" key="10">
    <source>
        <dbReference type="PROSITE" id="PS50110"/>
    </source>
</evidence>
<evidence type="ECO:0000256" key="6">
    <source>
        <dbReference type="ARBA" id="ARBA00022777"/>
    </source>
</evidence>
<dbReference type="Gene3D" id="3.30.565.10">
    <property type="entry name" value="Histidine kinase-like ATPase, C-terminal domain"/>
    <property type="match status" value="1"/>
</dbReference>
<dbReference type="InterPro" id="IPR001789">
    <property type="entry name" value="Sig_transdc_resp-reg_receiver"/>
</dbReference>
<dbReference type="GO" id="GO:0004673">
    <property type="term" value="F:protein histidine kinase activity"/>
    <property type="evidence" value="ECO:0007669"/>
    <property type="project" value="UniProtKB-EC"/>
</dbReference>
<dbReference type="PANTHER" id="PTHR41523:SF8">
    <property type="entry name" value="ETHYLENE RESPONSE SENSOR PROTEIN"/>
    <property type="match status" value="1"/>
</dbReference>
<dbReference type="SUPFAM" id="SSF52172">
    <property type="entry name" value="CheY-like"/>
    <property type="match status" value="1"/>
</dbReference>
<dbReference type="InterPro" id="IPR011006">
    <property type="entry name" value="CheY-like_superfamily"/>
</dbReference>
<evidence type="ECO:0000256" key="4">
    <source>
        <dbReference type="ARBA" id="ARBA00022679"/>
    </source>
</evidence>
<dbReference type="Pfam" id="PF00072">
    <property type="entry name" value="Response_reg"/>
    <property type="match status" value="1"/>
</dbReference>
<feature type="modified residue" description="4-aspartylphosphate" evidence="8">
    <location>
        <position position="55"/>
    </location>
</feature>
<evidence type="ECO:0000313" key="12">
    <source>
        <dbReference type="Proteomes" id="UP000193978"/>
    </source>
</evidence>
<protein>
    <recommendedName>
        <fullName evidence="2">histidine kinase</fullName>
        <ecNumber evidence="2">2.7.13.3</ecNumber>
    </recommendedName>
</protein>
<gene>
    <name evidence="11" type="ORF">B1812_04950</name>
</gene>
<name>A0A1W6MSD1_9HYPH</name>
<evidence type="ECO:0000313" key="11">
    <source>
        <dbReference type="EMBL" id="ARN80520.1"/>
    </source>
</evidence>
<keyword evidence="4" id="KW-0808">Transferase</keyword>
<dbReference type="Proteomes" id="UP000193978">
    <property type="component" value="Chromosome"/>
</dbReference>
<keyword evidence="7" id="KW-0067">ATP-binding</keyword>
<feature type="domain" description="Response regulatory" evidence="10">
    <location>
        <begin position="6"/>
        <end position="120"/>
    </location>
</feature>
<dbReference type="OrthoDB" id="489241at2"/>
<dbReference type="KEGG" id="mbry:B1812_04950"/>
<evidence type="ECO:0000256" key="8">
    <source>
        <dbReference type="PROSITE-ProRule" id="PRU00169"/>
    </source>
</evidence>
<dbReference type="EC" id="2.7.13.3" evidence="2"/>
<reference evidence="11 12" key="1">
    <citation type="submission" date="2017-02" db="EMBL/GenBank/DDBJ databases">
        <authorList>
            <person name="Peterson S.W."/>
        </authorList>
    </citation>
    <scope>NUCLEOTIDE SEQUENCE [LARGE SCALE GENOMIC DNA]</scope>
    <source>
        <strain evidence="11 12">S285</strain>
    </source>
</reference>
<dbReference type="SUPFAM" id="SSF55874">
    <property type="entry name" value="ATPase domain of HSP90 chaperone/DNA topoisomerase II/histidine kinase"/>
    <property type="match status" value="1"/>
</dbReference>
<dbReference type="Pfam" id="PF02518">
    <property type="entry name" value="HATPase_c"/>
    <property type="match status" value="1"/>
</dbReference>
<feature type="coiled-coil region" evidence="9">
    <location>
        <begin position="116"/>
        <end position="152"/>
    </location>
</feature>
<comment type="catalytic activity">
    <reaction evidence="1">
        <text>ATP + protein L-histidine = ADP + protein N-phospho-L-histidine.</text>
        <dbReference type="EC" id="2.7.13.3"/>
    </reaction>
</comment>
<keyword evidence="6" id="KW-0418">Kinase</keyword>
<evidence type="ECO:0000256" key="5">
    <source>
        <dbReference type="ARBA" id="ARBA00022741"/>
    </source>
</evidence>
<dbReference type="AlphaFoldDB" id="A0A1W6MSD1"/>
<dbReference type="PROSITE" id="PS50110">
    <property type="entry name" value="RESPONSE_REGULATORY"/>
    <property type="match status" value="1"/>
</dbReference>
<evidence type="ECO:0000256" key="2">
    <source>
        <dbReference type="ARBA" id="ARBA00012438"/>
    </source>
</evidence>
<proteinExistence type="predicted"/>
<dbReference type="STRING" id="655015.B1812_04950"/>
<evidence type="ECO:0000256" key="9">
    <source>
        <dbReference type="SAM" id="Coils"/>
    </source>
</evidence>
<keyword evidence="5" id="KW-0547">Nucleotide-binding</keyword>
<keyword evidence="12" id="KW-1185">Reference proteome</keyword>
<accession>A0A1W6MSD1</accession>
<keyword evidence="9" id="KW-0175">Coiled coil</keyword>
<evidence type="ECO:0000256" key="7">
    <source>
        <dbReference type="ARBA" id="ARBA00022840"/>
    </source>
</evidence>
<evidence type="ECO:0000256" key="3">
    <source>
        <dbReference type="ARBA" id="ARBA00022553"/>
    </source>
</evidence>
<dbReference type="Gene3D" id="3.40.50.2300">
    <property type="match status" value="1"/>
</dbReference>